<sequence length="79" mass="9111">MRYLSSSITENPVDEHTLINVFIYGLVDGPVKTYVFREGFHALEKAIEFAGQEDFSLTPIQAIRQTIVRRDDRKQKIPT</sequence>
<protein>
    <submittedName>
        <fullName evidence="1">Uncharacterized protein</fullName>
    </submittedName>
</protein>
<organism evidence="1 2">
    <name type="scientific">Peronospora matthiolae</name>
    <dbReference type="NCBI Taxonomy" id="2874970"/>
    <lineage>
        <taxon>Eukaryota</taxon>
        <taxon>Sar</taxon>
        <taxon>Stramenopiles</taxon>
        <taxon>Oomycota</taxon>
        <taxon>Peronosporomycetes</taxon>
        <taxon>Peronosporales</taxon>
        <taxon>Peronosporaceae</taxon>
        <taxon>Peronospora</taxon>
    </lineage>
</organism>
<accession>A0AAV1U0R2</accession>
<evidence type="ECO:0000313" key="1">
    <source>
        <dbReference type="EMBL" id="CAK7927243.1"/>
    </source>
</evidence>
<proteinExistence type="predicted"/>
<dbReference type="AlphaFoldDB" id="A0AAV1U0R2"/>
<dbReference type="Proteomes" id="UP001162060">
    <property type="component" value="Unassembled WGS sequence"/>
</dbReference>
<dbReference type="EMBL" id="CAKLBY020000109">
    <property type="protein sequence ID" value="CAK7927243.1"/>
    <property type="molecule type" value="Genomic_DNA"/>
</dbReference>
<name>A0AAV1U0R2_9STRA</name>
<comment type="caution">
    <text evidence="1">The sequence shown here is derived from an EMBL/GenBank/DDBJ whole genome shotgun (WGS) entry which is preliminary data.</text>
</comment>
<evidence type="ECO:0000313" key="2">
    <source>
        <dbReference type="Proteomes" id="UP001162060"/>
    </source>
</evidence>
<gene>
    <name evidence="1" type="ORF">PM001_LOCUS12393</name>
</gene>
<reference evidence="1" key="1">
    <citation type="submission" date="2024-01" db="EMBL/GenBank/DDBJ databases">
        <authorList>
            <person name="Webb A."/>
        </authorList>
    </citation>
    <scope>NUCLEOTIDE SEQUENCE</scope>
    <source>
        <strain evidence="1">Pm1</strain>
    </source>
</reference>